<dbReference type="InterPro" id="IPR036457">
    <property type="entry name" value="PPM-type-like_dom_sf"/>
</dbReference>
<dbReference type="Gene3D" id="2.40.50.140">
    <property type="entry name" value="Nucleic acid-binding proteins"/>
    <property type="match status" value="1"/>
</dbReference>
<dbReference type="InterPro" id="IPR015655">
    <property type="entry name" value="PP2C"/>
</dbReference>
<keyword evidence="2" id="KW-0479">Metal-binding</keyword>
<dbReference type="PROSITE" id="PS01032">
    <property type="entry name" value="PPM_1"/>
    <property type="match status" value="1"/>
</dbReference>
<evidence type="ECO:0000313" key="8">
    <source>
        <dbReference type="Proteomes" id="UP000663699"/>
    </source>
</evidence>
<name>A0A899G0B2_9ASCO</name>
<dbReference type="Pfam" id="PF10447">
    <property type="entry name" value="EXOSC1"/>
    <property type="match status" value="1"/>
</dbReference>
<dbReference type="EMBL" id="CP054540">
    <property type="protein sequence ID" value="QSL65974.1"/>
    <property type="molecule type" value="Genomic_DNA"/>
</dbReference>
<evidence type="ECO:0000313" key="7">
    <source>
        <dbReference type="EMBL" id="QSL65974.1"/>
    </source>
</evidence>
<dbReference type="Gene3D" id="3.60.40.10">
    <property type="entry name" value="PPM-type phosphatase domain"/>
    <property type="match status" value="1"/>
</dbReference>
<organism evidence="7 8">
    <name type="scientific">Pneumocystis wakefieldiae</name>
    <dbReference type="NCBI Taxonomy" id="38082"/>
    <lineage>
        <taxon>Eukaryota</taxon>
        <taxon>Fungi</taxon>
        <taxon>Dikarya</taxon>
        <taxon>Ascomycota</taxon>
        <taxon>Taphrinomycotina</taxon>
        <taxon>Pneumocystomycetes</taxon>
        <taxon>Pneumocystaceae</taxon>
        <taxon>Pneumocystis</taxon>
    </lineage>
</organism>
<dbReference type="PANTHER" id="PTHR13832:SF837">
    <property type="entry name" value="PROTEIN PHOSPHATASE 2C-LIKE DOMAIN-CONTAINING PROTEIN 1"/>
    <property type="match status" value="1"/>
</dbReference>
<dbReference type="InterPro" id="IPR019495">
    <property type="entry name" value="EXOSC1_C"/>
</dbReference>
<dbReference type="AlphaFoldDB" id="A0A899G0B2"/>
<dbReference type="Proteomes" id="UP000663699">
    <property type="component" value="Chromosome 9"/>
</dbReference>
<dbReference type="GO" id="GO:0003723">
    <property type="term" value="F:RNA binding"/>
    <property type="evidence" value="ECO:0007669"/>
    <property type="project" value="InterPro"/>
</dbReference>
<gene>
    <name evidence="7" type="ORF">MERGE_003111</name>
</gene>
<accession>A0A899G0B2</accession>
<dbReference type="InterPro" id="IPR000222">
    <property type="entry name" value="PP2C_BS"/>
</dbReference>
<dbReference type="CDD" id="cd00143">
    <property type="entry name" value="PP2Cc"/>
    <property type="match status" value="1"/>
</dbReference>
<dbReference type="InterPro" id="IPR012340">
    <property type="entry name" value="NA-bd_OB-fold"/>
</dbReference>
<reference evidence="7" key="1">
    <citation type="submission" date="2020-06" db="EMBL/GenBank/DDBJ databases">
        <title>Genomes of multiple members of Pneumocystis genus reveal paths to human pathogen Pneumocystis jirovecii.</title>
        <authorList>
            <person name="Cisse O.H."/>
            <person name="Ma L."/>
            <person name="Dekker J."/>
            <person name="Khil P."/>
            <person name="Jo J."/>
            <person name="Brenchley J."/>
            <person name="Blair R."/>
            <person name="Pahar B."/>
            <person name="Chabe M."/>
            <person name="Van Rompay K.A."/>
            <person name="Keesler R."/>
            <person name="Sukura A."/>
            <person name="Hirsch V."/>
            <person name="Kutty G."/>
            <person name="Liu Y."/>
            <person name="Peng L."/>
            <person name="Chen J."/>
            <person name="Song J."/>
            <person name="Weissenbacher-Lang C."/>
            <person name="Xu J."/>
            <person name="Upham N.S."/>
            <person name="Stajich J.E."/>
            <person name="Cuomo C.A."/>
            <person name="Cushion M.T."/>
            <person name="Kovacs J.A."/>
        </authorList>
    </citation>
    <scope>NUCLEOTIDE SEQUENCE</scope>
    <source>
        <strain evidence="7">2A</strain>
    </source>
</reference>
<evidence type="ECO:0000256" key="1">
    <source>
        <dbReference type="ARBA" id="ARBA00006702"/>
    </source>
</evidence>
<comment type="similarity">
    <text evidence="1 5">Belongs to the PP2C family.</text>
</comment>
<keyword evidence="3 5" id="KW-0378">Hydrolase</keyword>
<keyword evidence="8" id="KW-1185">Reference proteome</keyword>
<evidence type="ECO:0000259" key="6">
    <source>
        <dbReference type="PROSITE" id="PS51746"/>
    </source>
</evidence>
<sequence>MKKIIEAAGPGTIIYDSVIRASIPGKKDYHADSAEKIKPKEAIVSIFVINEIVCQREFQGIIRIQDIEAVNKNTVKVYTSFRLGDIVRAQVISLGDQYSYYLSTAKNDLGVVFATDVTGDAMYPINWHQMRSYVTGIIEERKCARPQTTLYNTLNIDEAEKEIHTAMTEIFKEIKSFSIQGNSFIIGSAKDKNKKCRKTMEDTHTYIYDFGGVTDQGYFAIFDGHAGYQAANFCKEQFHVILCNLLHNMPSSTIPDIFDAAFTSVDNALANLPSKNTGCTAITALIRWEERSFATISGFHETRRTKLLYTANVGDARAVLCRGGKAHRLSYDHRSSDWHESQRIISSGGLIINNRVNGILAVTRALGDTYMKDFVISHPFTTETILIPDQDEFIILACDGLWDVCTDQQAVDICRNIYDPHIASKKLIDYAISQSSTDNITTIVIRLSKNDSEIKECLF</sequence>
<evidence type="ECO:0000256" key="2">
    <source>
        <dbReference type="ARBA" id="ARBA00022723"/>
    </source>
</evidence>
<keyword evidence="4 5" id="KW-0904">Protein phosphatase</keyword>
<evidence type="ECO:0000256" key="4">
    <source>
        <dbReference type="ARBA" id="ARBA00022912"/>
    </source>
</evidence>
<evidence type="ECO:0000256" key="3">
    <source>
        <dbReference type="ARBA" id="ARBA00022801"/>
    </source>
</evidence>
<dbReference type="SUPFAM" id="SSF50249">
    <property type="entry name" value="Nucleic acid-binding proteins"/>
    <property type="match status" value="1"/>
</dbReference>
<dbReference type="GO" id="GO:0004722">
    <property type="term" value="F:protein serine/threonine phosphatase activity"/>
    <property type="evidence" value="ECO:0007669"/>
    <property type="project" value="InterPro"/>
</dbReference>
<dbReference type="GO" id="GO:0046872">
    <property type="term" value="F:metal ion binding"/>
    <property type="evidence" value="ECO:0007669"/>
    <property type="project" value="UniProtKB-KW"/>
</dbReference>
<feature type="domain" description="PPM-type phosphatase" evidence="6">
    <location>
        <begin position="185"/>
        <end position="447"/>
    </location>
</feature>
<dbReference type="GO" id="GO:0000178">
    <property type="term" value="C:exosome (RNase complex)"/>
    <property type="evidence" value="ECO:0007669"/>
    <property type="project" value="InterPro"/>
</dbReference>
<evidence type="ECO:0000256" key="5">
    <source>
        <dbReference type="RuleBase" id="RU003465"/>
    </source>
</evidence>
<proteinExistence type="inferred from homology"/>
<dbReference type="InterPro" id="IPR001932">
    <property type="entry name" value="PPM-type_phosphatase-like_dom"/>
</dbReference>
<dbReference type="PANTHER" id="PTHR13832">
    <property type="entry name" value="PROTEIN PHOSPHATASE 2C"/>
    <property type="match status" value="1"/>
</dbReference>
<dbReference type="OrthoDB" id="10264738at2759"/>
<dbReference type="SUPFAM" id="SSF81606">
    <property type="entry name" value="PP2C-like"/>
    <property type="match status" value="1"/>
</dbReference>
<protein>
    <recommendedName>
        <fullName evidence="6">PPM-type phosphatase domain-containing protein</fullName>
    </recommendedName>
</protein>
<dbReference type="PROSITE" id="PS51746">
    <property type="entry name" value="PPM_2"/>
    <property type="match status" value="1"/>
</dbReference>
<dbReference type="Pfam" id="PF00481">
    <property type="entry name" value="PP2C"/>
    <property type="match status" value="1"/>
</dbReference>
<dbReference type="SMART" id="SM00332">
    <property type="entry name" value="PP2Cc"/>
    <property type="match status" value="1"/>
</dbReference>